<dbReference type="OrthoDB" id="193499at2759"/>
<dbReference type="SUPFAM" id="SSF50891">
    <property type="entry name" value="Cyclophilin-like"/>
    <property type="match status" value="1"/>
</dbReference>
<accession>A0A9P1IYB6</accession>
<evidence type="ECO:0000256" key="1">
    <source>
        <dbReference type="ARBA" id="ARBA00023110"/>
    </source>
</evidence>
<evidence type="ECO:0000313" key="5">
    <source>
        <dbReference type="EMBL" id="CAI5453304.1"/>
    </source>
</evidence>
<dbReference type="InterPro" id="IPR024936">
    <property type="entry name" value="Cyclophilin-type_PPIase"/>
</dbReference>
<reference evidence="5" key="1">
    <citation type="submission" date="2022-11" db="EMBL/GenBank/DDBJ databases">
        <authorList>
            <person name="Kikuchi T."/>
        </authorList>
    </citation>
    <scope>NUCLEOTIDE SEQUENCE</scope>
    <source>
        <strain evidence="5">PS1010</strain>
    </source>
</reference>
<dbReference type="AlphaFoldDB" id="A0A9P1IYB6"/>
<evidence type="ECO:0000313" key="6">
    <source>
        <dbReference type="Proteomes" id="UP001152747"/>
    </source>
</evidence>
<gene>
    <name evidence="5" type="ORF">CAMP_LOCUS15941</name>
</gene>
<comment type="similarity">
    <text evidence="3">Belongs to the cyclophilin-type PPIase family.</text>
</comment>
<keyword evidence="1 3" id="KW-0697">Rotamase</keyword>
<dbReference type="PRINTS" id="PR00153">
    <property type="entry name" value="CSAPPISMRASE"/>
</dbReference>
<dbReference type="EC" id="5.2.1.8" evidence="3"/>
<evidence type="ECO:0000256" key="2">
    <source>
        <dbReference type="ARBA" id="ARBA00023235"/>
    </source>
</evidence>
<dbReference type="PANTHER" id="PTHR11071">
    <property type="entry name" value="PEPTIDYL-PROLYL CIS-TRANS ISOMERASE"/>
    <property type="match status" value="1"/>
</dbReference>
<evidence type="ECO:0000259" key="4">
    <source>
        <dbReference type="PROSITE" id="PS50072"/>
    </source>
</evidence>
<protein>
    <recommendedName>
        <fullName evidence="3">Peptidyl-prolyl cis-trans isomerase</fullName>
        <shortName evidence="3">PPIase</shortName>
        <ecNumber evidence="3">5.2.1.8</ecNumber>
    </recommendedName>
</protein>
<dbReference type="PROSITE" id="PS50072">
    <property type="entry name" value="CSA_PPIASE_2"/>
    <property type="match status" value="1"/>
</dbReference>
<dbReference type="InterPro" id="IPR029000">
    <property type="entry name" value="Cyclophilin-like_dom_sf"/>
</dbReference>
<dbReference type="Proteomes" id="UP001152747">
    <property type="component" value="Unassembled WGS sequence"/>
</dbReference>
<proteinExistence type="inferred from homology"/>
<evidence type="ECO:0000256" key="3">
    <source>
        <dbReference type="RuleBase" id="RU363019"/>
    </source>
</evidence>
<name>A0A9P1IYB6_9PELO</name>
<dbReference type="GO" id="GO:0005737">
    <property type="term" value="C:cytoplasm"/>
    <property type="evidence" value="ECO:0007669"/>
    <property type="project" value="TreeGrafter"/>
</dbReference>
<feature type="domain" description="PPIase cyclophilin-type" evidence="4">
    <location>
        <begin position="6"/>
        <end position="172"/>
    </location>
</feature>
<dbReference type="GO" id="GO:0016018">
    <property type="term" value="F:cyclosporin A binding"/>
    <property type="evidence" value="ECO:0007669"/>
    <property type="project" value="TreeGrafter"/>
</dbReference>
<dbReference type="PANTHER" id="PTHR11071:SF570">
    <property type="entry name" value="PEPTIDYL-PROLYL CIS-TRANS ISOMERASE"/>
    <property type="match status" value="1"/>
</dbReference>
<dbReference type="GO" id="GO:0003755">
    <property type="term" value="F:peptidyl-prolyl cis-trans isomerase activity"/>
    <property type="evidence" value="ECO:0007669"/>
    <property type="project" value="UniProtKB-UniRule"/>
</dbReference>
<dbReference type="Pfam" id="PF00160">
    <property type="entry name" value="Pro_isomerase"/>
    <property type="match status" value="1"/>
</dbReference>
<dbReference type="InterPro" id="IPR002130">
    <property type="entry name" value="Cyclophilin-type_PPIase_dom"/>
</dbReference>
<sequence length="175" mass="19772">MSLKVFLTISADSVPLGKLIFELNTQKCPKTCENFRKLCTGELGFGYKGCEFFRVVPTFCACSGDFETQNKDRSGGKSTFGSKYFDDENFDMKHDSRGILGMDNYGWPNTNSSRFYVTFDETPWMNNFHVAFGKLVEGFEVLDEIEKLGILEGNGPQQGRTRKLIKIVDCGVYSE</sequence>
<dbReference type="FunFam" id="2.40.100.10:FF:000076">
    <property type="entry name" value="Peptidyl-prolyl cis-trans isomerase"/>
    <property type="match status" value="1"/>
</dbReference>
<keyword evidence="2 3" id="KW-0413">Isomerase</keyword>
<dbReference type="Gene3D" id="2.40.100.10">
    <property type="entry name" value="Cyclophilin-like"/>
    <property type="match status" value="1"/>
</dbReference>
<comment type="catalytic activity">
    <reaction evidence="3">
        <text>[protein]-peptidylproline (omega=180) = [protein]-peptidylproline (omega=0)</text>
        <dbReference type="Rhea" id="RHEA:16237"/>
        <dbReference type="Rhea" id="RHEA-COMP:10747"/>
        <dbReference type="Rhea" id="RHEA-COMP:10748"/>
        <dbReference type="ChEBI" id="CHEBI:83833"/>
        <dbReference type="ChEBI" id="CHEBI:83834"/>
        <dbReference type="EC" id="5.2.1.8"/>
    </reaction>
</comment>
<keyword evidence="6" id="KW-1185">Reference proteome</keyword>
<organism evidence="5 6">
    <name type="scientific">Caenorhabditis angaria</name>
    <dbReference type="NCBI Taxonomy" id="860376"/>
    <lineage>
        <taxon>Eukaryota</taxon>
        <taxon>Metazoa</taxon>
        <taxon>Ecdysozoa</taxon>
        <taxon>Nematoda</taxon>
        <taxon>Chromadorea</taxon>
        <taxon>Rhabditida</taxon>
        <taxon>Rhabditina</taxon>
        <taxon>Rhabditomorpha</taxon>
        <taxon>Rhabditoidea</taxon>
        <taxon>Rhabditidae</taxon>
        <taxon>Peloderinae</taxon>
        <taxon>Caenorhabditis</taxon>
    </lineage>
</organism>
<dbReference type="PIRSF" id="PIRSF001467">
    <property type="entry name" value="Peptidylpro_ismrse"/>
    <property type="match status" value="1"/>
</dbReference>
<comment type="function">
    <text evidence="3">PPIases accelerate the folding of proteins. It catalyzes the cis-trans isomerization of proline imidic peptide bonds in oligopeptides.</text>
</comment>
<dbReference type="GO" id="GO:0006457">
    <property type="term" value="P:protein folding"/>
    <property type="evidence" value="ECO:0007669"/>
    <property type="project" value="TreeGrafter"/>
</dbReference>
<dbReference type="EMBL" id="CANHGI010000005">
    <property type="protein sequence ID" value="CAI5453304.1"/>
    <property type="molecule type" value="Genomic_DNA"/>
</dbReference>
<comment type="caution">
    <text evidence="5">The sequence shown here is derived from an EMBL/GenBank/DDBJ whole genome shotgun (WGS) entry which is preliminary data.</text>
</comment>